<dbReference type="PANTHER" id="PTHR37708:SF2">
    <property type="entry name" value="HOMEOBOX HOX-B3-LIKE PROTEIN"/>
    <property type="match status" value="1"/>
</dbReference>
<evidence type="ECO:0000313" key="2">
    <source>
        <dbReference type="Proteomes" id="UP000447434"/>
    </source>
</evidence>
<gene>
    <name evidence="1" type="ORF">Lalb_Chr10g0091311</name>
</gene>
<proteinExistence type="predicted"/>
<name>A0A6A4PUA3_LUPAL</name>
<dbReference type="PANTHER" id="PTHR37708">
    <property type="entry name" value="HOMEOBOX HOX-B3-LIKE PROTEIN"/>
    <property type="match status" value="1"/>
</dbReference>
<dbReference type="AlphaFoldDB" id="A0A6A4PUA3"/>
<organism evidence="1 2">
    <name type="scientific">Lupinus albus</name>
    <name type="common">White lupine</name>
    <name type="synonym">Lupinus termis</name>
    <dbReference type="NCBI Taxonomy" id="3870"/>
    <lineage>
        <taxon>Eukaryota</taxon>
        <taxon>Viridiplantae</taxon>
        <taxon>Streptophyta</taxon>
        <taxon>Embryophyta</taxon>
        <taxon>Tracheophyta</taxon>
        <taxon>Spermatophyta</taxon>
        <taxon>Magnoliopsida</taxon>
        <taxon>eudicotyledons</taxon>
        <taxon>Gunneridae</taxon>
        <taxon>Pentapetalae</taxon>
        <taxon>rosids</taxon>
        <taxon>fabids</taxon>
        <taxon>Fabales</taxon>
        <taxon>Fabaceae</taxon>
        <taxon>Papilionoideae</taxon>
        <taxon>50 kb inversion clade</taxon>
        <taxon>genistoids sensu lato</taxon>
        <taxon>core genistoids</taxon>
        <taxon>Genisteae</taxon>
        <taxon>Lupinus</taxon>
    </lineage>
</organism>
<dbReference type="EMBL" id="WOCE01000010">
    <property type="protein sequence ID" value="KAE9604886.1"/>
    <property type="molecule type" value="Genomic_DNA"/>
</dbReference>
<sequence length="175" mass="19975">MDIERGSRYKSYSELREKKLLMKYLRQQQQEQEQEKEVEYVKMVEPKLSTPPRKQVRFQADLASGRKGSSSYSVLAQSVPDFTAVLRKENRKPMVNMVPSVMELTPPSFKKGSVSASTTGEKRKVFMARKSYASIHELKSFSKATETAINGESRVVVGRSSSRVMSRTGFGYRQF</sequence>
<evidence type="ECO:0000313" key="1">
    <source>
        <dbReference type="EMBL" id="KAE9604886.1"/>
    </source>
</evidence>
<keyword evidence="2" id="KW-1185">Reference proteome</keyword>
<accession>A0A6A4PUA3</accession>
<reference evidence="2" key="1">
    <citation type="journal article" date="2020" name="Nat. Commun.">
        <title>Genome sequence of the cluster root forming white lupin.</title>
        <authorList>
            <person name="Hufnagel B."/>
            <person name="Marques A."/>
            <person name="Soriano A."/>
            <person name="Marques L."/>
            <person name="Divol F."/>
            <person name="Doumas P."/>
            <person name="Sallet E."/>
            <person name="Mancinotti D."/>
            <person name="Carrere S."/>
            <person name="Marande W."/>
            <person name="Arribat S."/>
            <person name="Keller J."/>
            <person name="Huneau C."/>
            <person name="Blein T."/>
            <person name="Aime D."/>
            <person name="Laguerre M."/>
            <person name="Taylor J."/>
            <person name="Schubert V."/>
            <person name="Nelson M."/>
            <person name="Geu-Flores F."/>
            <person name="Crespi M."/>
            <person name="Gallardo-Guerrero K."/>
            <person name="Delaux P.-M."/>
            <person name="Salse J."/>
            <person name="Berges H."/>
            <person name="Guyot R."/>
            <person name="Gouzy J."/>
            <person name="Peret B."/>
        </authorList>
    </citation>
    <scope>NUCLEOTIDE SEQUENCE [LARGE SCALE GENOMIC DNA]</scope>
    <source>
        <strain evidence="2">cv. Amiga</strain>
    </source>
</reference>
<dbReference type="Proteomes" id="UP000447434">
    <property type="component" value="Chromosome 10"/>
</dbReference>
<dbReference type="OrthoDB" id="755797at2759"/>
<comment type="caution">
    <text evidence="1">The sequence shown here is derived from an EMBL/GenBank/DDBJ whole genome shotgun (WGS) entry which is preliminary data.</text>
</comment>
<protein>
    <submittedName>
        <fullName evidence="1">Uncharacterized protein</fullName>
    </submittedName>
</protein>